<feature type="region of interest" description="Disordered" evidence="1">
    <location>
        <begin position="1"/>
        <end position="48"/>
    </location>
</feature>
<comment type="caution">
    <text evidence="2">The sequence shown here is derived from an EMBL/GenBank/DDBJ whole genome shotgun (WGS) entry which is preliminary data.</text>
</comment>
<name>A0A918GDY5_9PSEU</name>
<reference evidence="2" key="2">
    <citation type="submission" date="2020-09" db="EMBL/GenBank/DDBJ databases">
        <authorList>
            <person name="Sun Q."/>
            <person name="Ohkuma M."/>
        </authorList>
    </citation>
    <scope>NUCLEOTIDE SEQUENCE</scope>
    <source>
        <strain evidence="2">JCM 3276</strain>
    </source>
</reference>
<sequence>MRSGGAGSSIRTPCGSVTARAGSSGAAVRSTEGGAGAGAGTVGAAEQPAATRAAAMRRVLRTDRFYTITRIVLK</sequence>
<proteinExistence type="predicted"/>
<feature type="compositionally biased region" description="Low complexity" evidence="1">
    <location>
        <begin position="16"/>
        <end position="31"/>
    </location>
</feature>
<dbReference type="EMBL" id="BMRB01000002">
    <property type="protein sequence ID" value="GGS30606.1"/>
    <property type="molecule type" value="Genomic_DNA"/>
</dbReference>
<evidence type="ECO:0000313" key="3">
    <source>
        <dbReference type="Proteomes" id="UP000660680"/>
    </source>
</evidence>
<dbReference type="AlphaFoldDB" id="A0A918GDY5"/>
<accession>A0A918GDY5</accession>
<reference evidence="2" key="1">
    <citation type="journal article" date="2014" name="Int. J. Syst. Evol. Microbiol.">
        <title>Complete genome sequence of Corynebacterium casei LMG S-19264T (=DSM 44701T), isolated from a smear-ripened cheese.</title>
        <authorList>
            <consortium name="US DOE Joint Genome Institute (JGI-PGF)"/>
            <person name="Walter F."/>
            <person name="Albersmeier A."/>
            <person name="Kalinowski J."/>
            <person name="Ruckert C."/>
        </authorList>
    </citation>
    <scope>NUCLEOTIDE SEQUENCE</scope>
    <source>
        <strain evidence="2">JCM 3276</strain>
    </source>
</reference>
<dbReference type="Proteomes" id="UP000660680">
    <property type="component" value="Unassembled WGS sequence"/>
</dbReference>
<evidence type="ECO:0000256" key="1">
    <source>
        <dbReference type="SAM" id="MobiDB-lite"/>
    </source>
</evidence>
<evidence type="ECO:0000313" key="2">
    <source>
        <dbReference type="EMBL" id="GGS30606.1"/>
    </source>
</evidence>
<keyword evidence="3" id="KW-1185">Reference proteome</keyword>
<protein>
    <submittedName>
        <fullName evidence="2">Uncharacterized protein</fullName>
    </submittedName>
</protein>
<gene>
    <name evidence="2" type="ORF">GCM10010171_25230</name>
</gene>
<organism evidence="2 3">
    <name type="scientific">Actinokineospora fastidiosa</name>
    <dbReference type="NCBI Taxonomy" id="1816"/>
    <lineage>
        <taxon>Bacteria</taxon>
        <taxon>Bacillati</taxon>
        <taxon>Actinomycetota</taxon>
        <taxon>Actinomycetes</taxon>
        <taxon>Pseudonocardiales</taxon>
        <taxon>Pseudonocardiaceae</taxon>
        <taxon>Actinokineospora</taxon>
    </lineage>
</organism>